<feature type="domain" description="SFR19-like C-terminal" evidence="2">
    <location>
        <begin position="450"/>
        <end position="524"/>
    </location>
</feature>
<dbReference type="InterPro" id="IPR057031">
    <property type="entry name" value="SFR19-like_C"/>
</dbReference>
<accession>A0ABN7TEA7</accession>
<sequence>MDEIVSTGGDPREADPHHMIVQADLVVGEDRDRLRETGEDHPEAAVEDATETAGLPLAIVILVRASLATETPEIAENLEKEAFPKKKSRSPLPQIQKTSTCVPKTKPVALSDPFADESFDAFDSFGGGNLSRQRKDSDTRRKNRTNNDSDTRKIALSTNPLAGEFKPAERMRKPPTEEVANLSAPSLTLLCDPYPKKDTAQESEPKEIPITSDSSVDSTSSASRTTPKDVPNIELPNTFVTNDYDSGEDDYDPANCAFSDHESDDNPTNPLARALNAFKEAPTSNRSSSSSMVMSPVTPPTEDEGSGALKIDSGSVTDISPKPMSDSGSLKPQAVVPPQKPAPPPMQSLLTSQLSQPSSSLFAPLQMPSRQPPLMSPSGGITRSDSKAGLLSALQNSSSIENQPLLNIVQNLSEIKNQLNLNKSLHDMIAQQDKEDKKMKKSKKTSSGREVFKKRKDFQRAVVNCSKESIKPFYKSRKIDKDQYKKIMKECVSKIVHSSKSYTLDKAKVAHTIEKYVNKYSKKSRF</sequence>
<evidence type="ECO:0000256" key="1">
    <source>
        <dbReference type="SAM" id="MobiDB-lite"/>
    </source>
</evidence>
<name>A0ABN7TEA7_OIKDI</name>
<evidence type="ECO:0000313" key="4">
    <source>
        <dbReference type="Proteomes" id="UP001158576"/>
    </source>
</evidence>
<dbReference type="EMBL" id="OU015567">
    <property type="protein sequence ID" value="CAG5113938.1"/>
    <property type="molecule type" value="Genomic_DNA"/>
</dbReference>
<keyword evidence="4" id="KW-1185">Reference proteome</keyword>
<feature type="compositionally biased region" description="Low complexity" evidence="1">
    <location>
        <begin position="211"/>
        <end position="225"/>
    </location>
</feature>
<dbReference type="PANTHER" id="PTHR12618">
    <property type="entry name" value="PHD AND RING FINGER DOMAIN-CONTAINING PROTEIN 1"/>
    <property type="match status" value="1"/>
</dbReference>
<feature type="compositionally biased region" description="Polar residues" evidence="1">
    <location>
        <begin position="91"/>
        <end position="102"/>
    </location>
</feature>
<reference evidence="3 4" key="1">
    <citation type="submission" date="2021-04" db="EMBL/GenBank/DDBJ databases">
        <authorList>
            <person name="Bliznina A."/>
        </authorList>
    </citation>
    <scope>NUCLEOTIDE SEQUENCE [LARGE SCALE GENOMIC DNA]</scope>
</reference>
<dbReference type="InterPro" id="IPR047157">
    <property type="entry name" value="PHRF1/Atg35"/>
</dbReference>
<feature type="compositionally biased region" description="Basic and acidic residues" evidence="1">
    <location>
        <begin position="133"/>
        <end position="153"/>
    </location>
</feature>
<gene>
    <name evidence="3" type="ORF">OKIOD_LOCUS16793</name>
</gene>
<protein>
    <submittedName>
        <fullName evidence="3">Oidioi.mRNA.OKI2018_I69.chr2.g8028.t1.cds</fullName>
    </submittedName>
</protein>
<feature type="compositionally biased region" description="Basic and acidic residues" evidence="1">
    <location>
        <begin position="194"/>
        <end position="207"/>
    </location>
</feature>
<dbReference type="Proteomes" id="UP001158576">
    <property type="component" value="Chromosome 2"/>
</dbReference>
<evidence type="ECO:0000259" key="2">
    <source>
        <dbReference type="Pfam" id="PF23030"/>
    </source>
</evidence>
<evidence type="ECO:0000313" key="3">
    <source>
        <dbReference type="EMBL" id="CAG5113938.1"/>
    </source>
</evidence>
<organism evidence="3 4">
    <name type="scientific">Oikopleura dioica</name>
    <name type="common">Tunicate</name>
    <dbReference type="NCBI Taxonomy" id="34765"/>
    <lineage>
        <taxon>Eukaryota</taxon>
        <taxon>Metazoa</taxon>
        <taxon>Chordata</taxon>
        <taxon>Tunicata</taxon>
        <taxon>Appendicularia</taxon>
        <taxon>Copelata</taxon>
        <taxon>Oikopleuridae</taxon>
        <taxon>Oikopleura</taxon>
    </lineage>
</organism>
<proteinExistence type="predicted"/>
<dbReference type="PANTHER" id="PTHR12618:SF20">
    <property type="entry name" value="PHD AND RING FINGER DOMAIN-CONTAINING PROTEIN 1"/>
    <property type="match status" value="1"/>
</dbReference>
<dbReference type="Pfam" id="PF23030">
    <property type="entry name" value="SCAF11-like_C"/>
    <property type="match status" value="1"/>
</dbReference>
<feature type="compositionally biased region" description="Low complexity" evidence="1">
    <location>
        <begin position="287"/>
        <end position="296"/>
    </location>
</feature>
<feature type="compositionally biased region" description="Basic and acidic residues" evidence="1">
    <location>
        <begin position="166"/>
        <end position="176"/>
    </location>
</feature>
<feature type="region of interest" description="Disordered" evidence="1">
    <location>
        <begin position="78"/>
        <end position="381"/>
    </location>
</feature>
<feature type="compositionally biased region" description="Low complexity" evidence="1">
    <location>
        <begin position="347"/>
        <end position="366"/>
    </location>
</feature>